<dbReference type="InterPro" id="IPR016024">
    <property type="entry name" value="ARM-type_fold"/>
</dbReference>
<proteinExistence type="predicted"/>
<sequence length="1023" mass="114038">MSSISGVMSRQVLPACGNLCVFCPSLRTRSRQPVKRYKRLIAEIFPSNKEDRPNDRKIEKLCEYVSKNPLRIPKITDSLEQRCYKELRNENFQSVKIVVCIYKKLLLSCHNQMTLFATSLQSIIQTLLDQTRQYEMQILGCQTLFDFVINQKDSTFMSNLEGFIPKVCQLAQETGEGERETNLRSAGLQALSSLIWLMGEYSHISAEFDNIVSVVLENYGVPKKNSENLNSSQSQWVQEVQRTDNHATSSHNILIKVPSWQRIVNVNGELNVSEVDARNPCFWSRVCLHNMAKLAKESSTTRRVHESMFRYFDTENLWSAENGLALPVLREMQILIDSSGQNAHFLLSVLVKHLDHKNVLKEPDVQLQILEVIASLARESKVEASVAILSAVSDVMRHLRKSIHCSLDDATMGTEIINWNKNFKEAVDDCLVQLSHKVGDAGPILDAMAVMLETIPNITVIARTTICVIYRTAQIIASIPNPSYLNKAFPEALFHQLLPAVVHPDHEIRIVAHRIFSVVLVPSSVCPQPSSVTGVTKKASGIPRSLSRTVSAFSSSAALFEKLRKEKPFSREIACLENKENVASEEQLENNQSGILVRLTSSYSRAYNLRSLPVSLSTDENPPSNSKTESEANSLRLSSTQISLLLSSIWAQSLSPQNTPQNYEAIAHTYSLVLLFSRAKNSSNEALVRSFRLALSLRSISLDEGGPLPPSRRRSLFTLANSMILFSSKAFNILPIVNCAKVALTKIMVDPFLHLVDDRKLQAVNTVPDLPTYVYGSKEDDASALKTLSEIHVAPEQCSETLASEIVKTLGNLSEPELSTIREQLLNEFLPDDVCPLGAQFFTDAPHVYQAGAEDNKSIEGALILMDDDDVDAFLEPFEAQTKDSSGFSGETPRLSDVNQLLESALKTAYQFGRSPFSTGPDLSYKEIAHHCEALVTGKQQKMSPLMSTQPRQESLISLSFQHPDNMTKQVSPVLEQIDSTNPFKQQLDTLPMPCATEYHSHPPFFSLPASTPYDNFLKAAGC</sequence>
<protein>
    <recommendedName>
        <fullName evidence="4">ARM repeat superfamily protein</fullName>
    </recommendedName>
</protein>
<evidence type="ECO:0000313" key="3">
    <source>
        <dbReference type="Proteomes" id="UP001472677"/>
    </source>
</evidence>
<dbReference type="EMBL" id="JBBPBM010000004">
    <property type="protein sequence ID" value="KAK8588810.1"/>
    <property type="molecule type" value="Genomic_DNA"/>
</dbReference>
<feature type="region of interest" description="Disordered" evidence="1">
    <location>
        <begin position="614"/>
        <end position="634"/>
    </location>
</feature>
<keyword evidence="3" id="KW-1185">Reference proteome</keyword>
<dbReference type="InterPro" id="IPR055296">
    <property type="entry name" value="SRL2-like"/>
</dbReference>
<feature type="compositionally biased region" description="Polar residues" evidence="1">
    <location>
        <begin position="614"/>
        <end position="633"/>
    </location>
</feature>
<dbReference type="InterPro" id="IPR049152">
    <property type="entry name" value="EFR3-like_ARM"/>
</dbReference>
<accession>A0ABR2FX19</accession>
<dbReference type="SUPFAM" id="SSF48371">
    <property type="entry name" value="ARM repeat"/>
    <property type="match status" value="1"/>
</dbReference>
<dbReference type="PANTHER" id="PTHR46087">
    <property type="entry name" value="PUTATIVE, EXPRESSED-RELATED"/>
    <property type="match status" value="1"/>
</dbReference>
<dbReference type="Pfam" id="PF21052">
    <property type="entry name" value="EFR3_ARM"/>
    <property type="match status" value="1"/>
</dbReference>
<comment type="caution">
    <text evidence="2">The sequence shown here is derived from an EMBL/GenBank/DDBJ whole genome shotgun (WGS) entry which is preliminary data.</text>
</comment>
<evidence type="ECO:0000256" key="1">
    <source>
        <dbReference type="SAM" id="MobiDB-lite"/>
    </source>
</evidence>
<evidence type="ECO:0008006" key="4">
    <source>
        <dbReference type="Google" id="ProtNLM"/>
    </source>
</evidence>
<dbReference type="PANTHER" id="PTHR46087:SF9">
    <property type="entry name" value="ARM REPEAT SUPERFAMILY PROTEIN"/>
    <property type="match status" value="1"/>
</dbReference>
<reference evidence="2 3" key="1">
    <citation type="journal article" date="2024" name="G3 (Bethesda)">
        <title>Genome assembly of Hibiscus sabdariffa L. provides insights into metabolisms of medicinal natural products.</title>
        <authorList>
            <person name="Kim T."/>
        </authorList>
    </citation>
    <scope>NUCLEOTIDE SEQUENCE [LARGE SCALE GENOMIC DNA]</scope>
    <source>
        <strain evidence="2">TK-2024</strain>
        <tissue evidence="2">Old leaves</tissue>
    </source>
</reference>
<evidence type="ECO:0000313" key="2">
    <source>
        <dbReference type="EMBL" id="KAK8588810.1"/>
    </source>
</evidence>
<dbReference type="Proteomes" id="UP001472677">
    <property type="component" value="Unassembled WGS sequence"/>
</dbReference>
<gene>
    <name evidence="2" type="ORF">V6N12_023224</name>
</gene>
<name>A0ABR2FX19_9ROSI</name>
<organism evidence="2 3">
    <name type="scientific">Hibiscus sabdariffa</name>
    <name type="common">roselle</name>
    <dbReference type="NCBI Taxonomy" id="183260"/>
    <lineage>
        <taxon>Eukaryota</taxon>
        <taxon>Viridiplantae</taxon>
        <taxon>Streptophyta</taxon>
        <taxon>Embryophyta</taxon>
        <taxon>Tracheophyta</taxon>
        <taxon>Spermatophyta</taxon>
        <taxon>Magnoliopsida</taxon>
        <taxon>eudicotyledons</taxon>
        <taxon>Gunneridae</taxon>
        <taxon>Pentapetalae</taxon>
        <taxon>rosids</taxon>
        <taxon>malvids</taxon>
        <taxon>Malvales</taxon>
        <taxon>Malvaceae</taxon>
        <taxon>Malvoideae</taxon>
        <taxon>Hibiscus</taxon>
    </lineage>
</organism>